<reference evidence="1" key="2">
    <citation type="submission" date="2022-06" db="UniProtKB">
        <authorList>
            <consortium name="EnsemblMetazoa"/>
        </authorList>
    </citation>
    <scope>IDENTIFICATION</scope>
    <source>
        <strain evidence="1">PS312</strain>
    </source>
</reference>
<name>A0A2A6C0M1_PRIPA</name>
<dbReference type="Proteomes" id="UP000005239">
    <property type="component" value="Unassembled WGS sequence"/>
</dbReference>
<sequence length="330" mass="37470">MDESWGISVLDLSRMVPEWLFLTIKATVAVVCCLVFLPCCVVMIRTEAVHVNCKMVLIASTLTQQLLLLTQVAMFVYDIIIGNLMPETEEQEFWFCMVHEMAYFMTTYLSLLVVIERFVAAKFSAIYEPCRLRTPVVVFLLLLGIVGAGPFAYAIHALNWYFPSIGVMLTAETSIFLFSILLLLYSQKRIKVLPYDRSRLGAKYQLGEVSTFTRAILPPIMVSSVIKTIGLVPPTLWKLGYFGYPYSAMFFFCTHAINCVVVKGLLIICHRGFRKTFDRMICSRKSVDDQDLQEYVPAVTRSNETTVYFQMLSAAWSQPVPKGQQPYVVS</sequence>
<dbReference type="Pfam" id="PF10316">
    <property type="entry name" value="7TM_GPCR_Srbc"/>
    <property type="match status" value="1"/>
</dbReference>
<dbReference type="InterPro" id="IPR052860">
    <property type="entry name" value="NRL-GPCR1"/>
</dbReference>
<protein>
    <submittedName>
        <fullName evidence="1">Uncharacterized protein</fullName>
    </submittedName>
</protein>
<evidence type="ECO:0000313" key="1">
    <source>
        <dbReference type="EnsemblMetazoa" id="PPA25577.1"/>
    </source>
</evidence>
<dbReference type="EnsemblMetazoa" id="PPA25577.1">
    <property type="protein sequence ID" value="PPA25577.1"/>
    <property type="gene ID" value="WBGene00115131"/>
</dbReference>
<proteinExistence type="predicted"/>
<dbReference type="InterPro" id="IPR019420">
    <property type="entry name" value="7TM_GPCR_serpentine_rcpt_Srbc"/>
</dbReference>
<gene>
    <name evidence="1" type="primary">WBGene00115131</name>
</gene>
<organism evidence="1 2">
    <name type="scientific">Pristionchus pacificus</name>
    <name type="common">Parasitic nematode worm</name>
    <dbReference type="NCBI Taxonomy" id="54126"/>
    <lineage>
        <taxon>Eukaryota</taxon>
        <taxon>Metazoa</taxon>
        <taxon>Ecdysozoa</taxon>
        <taxon>Nematoda</taxon>
        <taxon>Chromadorea</taxon>
        <taxon>Rhabditida</taxon>
        <taxon>Rhabditina</taxon>
        <taxon>Diplogasteromorpha</taxon>
        <taxon>Diplogasteroidea</taxon>
        <taxon>Neodiplogasteridae</taxon>
        <taxon>Pristionchus</taxon>
    </lineage>
</organism>
<dbReference type="PANTHER" id="PTHR47521">
    <property type="entry name" value="SERPENTINE RECEPTOR, CLASS E (EPSILON)-RELATED"/>
    <property type="match status" value="1"/>
</dbReference>
<dbReference type="PANTHER" id="PTHR47521:SF18">
    <property type="entry name" value="G PROTEIN-COUPLED RECEPTOR-RELATED"/>
    <property type="match status" value="1"/>
</dbReference>
<keyword evidence="2" id="KW-1185">Reference proteome</keyword>
<accession>A0A8R1YG46</accession>
<dbReference type="AlphaFoldDB" id="A0A2A6C0M1"/>
<accession>A0A2A6C0M1</accession>
<reference evidence="2" key="1">
    <citation type="journal article" date="2008" name="Nat. Genet.">
        <title>The Pristionchus pacificus genome provides a unique perspective on nematode lifestyle and parasitism.</title>
        <authorList>
            <person name="Dieterich C."/>
            <person name="Clifton S.W."/>
            <person name="Schuster L.N."/>
            <person name="Chinwalla A."/>
            <person name="Delehaunty K."/>
            <person name="Dinkelacker I."/>
            <person name="Fulton L."/>
            <person name="Fulton R."/>
            <person name="Godfrey J."/>
            <person name="Minx P."/>
            <person name="Mitreva M."/>
            <person name="Roeseler W."/>
            <person name="Tian H."/>
            <person name="Witte H."/>
            <person name="Yang S.P."/>
            <person name="Wilson R.K."/>
            <person name="Sommer R.J."/>
        </authorList>
    </citation>
    <scope>NUCLEOTIDE SEQUENCE [LARGE SCALE GENOMIC DNA]</scope>
    <source>
        <strain evidence="2">PS312</strain>
    </source>
</reference>
<evidence type="ECO:0000313" key="2">
    <source>
        <dbReference type="Proteomes" id="UP000005239"/>
    </source>
</evidence>